<keyword evidence="2" id="KW-1185">Reference proteome</keyword>
<dbReference type="Proteomes" id="UP000836841">
    <property type="component" value="Chromosome 2"/>
</dbReference>
<dbReference type="AlphaFoldDB" id="A0AAU9RSV5"/>
<evidence type="ECO:0000313" key="1">
    <source>
        <dbReference type="EMBL" id="CAH2047015.1"/>
    </source>
</evidence>
<evidence type="ECO:0000313" key="2">
    <source>
        <dbReference type="Proteomes" id="UP000836841"/>
    </source>
</evidence>
<sequence length="65" mass="7505">MNIYGVNVQKRVVMATMGLHNYIKISNFSDADFVYNLTQVTQTQLAVADREHMAQIRDNIADMLW</sequence>
<accession>A0AAU9RSV5</accession>
<gene>
    <name evidence="1" type="ORF">TAV2_LOCUS5882</name>
</gene>
<name>A0AAU9RSV5_THLAR</name>
<protein>
    <submittedName>
        <fullName evidence="1">Uncharacterized protein</fullName>
    </submittedName>
</protein>
<organism evidence="1 2">
    <name type="scientific">Thlaspi arvense</name>
    <name type="common">Field penny-cress</name>
    <dbReference type="NCBI Taxonomy" id="13288"/>
    <lineage>
        <taxon>Eukaryota</taxon>
        <taxon>Viridiplantae</taxon>
        <taxon>Streptophyta</taxon>
        <taxon>Embryophyta</taxon>
        <taxon>Tracheophyta</taxon>
        <taxon>Spermatophyta</taxon>
        <taxon>Magnoliopsida</taxon>
        <taxon>eudicotyledons</taxon>
        <taxon>Gunneridae</taxon>
        <taxon>Pentapetalae</taxon>
        <taxon>rosids</taxon>
        <taxon>malvids</taxon>
        <taxon>Brassicales</taxon>
        <taxon>Brassicaceae</taxon>
        <taxon>Thlaspideae</taxon>
        <taxon>Thlaspi</taxon>
    </lineage>
</organism>
<dbReference type="EMBL" id="OU466858">
    <property type="protein sequence ID" value="CAH2047015.1"/>
    <property type="molecule type" value="Genomic_DNA"/>
</dbReference>
<proteinExistence type="predicted"/>
<reference evidence="1 2" key="1">
    <citation type="submission" date="2022-03" db="EMBL/GenBank/DDBJ databases">
        <authorList>
            <person name="Nunn A."/>
            <person name="Chopra R."/>
            <person name="Nunn A."/>
            <person name="Contreras Garrido A."/>
        </authorList>
    </citation>
    <scope>NUCLEOTIDE SEQUENCE [LARGE SCALE GENOMIC DNA]</scope>
</reference>